<evidence type="ECO:0000313" key="3">
    <source>
        <dbReference type="Proteomes" id="UP000429595"/>
    </source>
</evidence>
<dbReference type="AlphaFoldDB" id="A0A6I1FGX7"/>
<keyword evidence="3" id="KW-1185">Reference proteome</keyword>
<sequence>MVDHSHSDLHHTNDAVLETGKYICAEGAVKELQKGDHFPSCPKTAEPTTWRHAAHEHKTGEKVTETGRYVDEDGDHVDLKNGDTFPNCPKSGSPTAWKHADE</sequence>
<feature type="region of interest" description="Disordered" evidence="1">
    <location>
        <begin position="33"/>
        <end position="102"/>
    </location>
</feature>
<name>A0A6I1FGX7_9BACI</name>
<protein>
    <recommendedName>
        <fullName evidence="4">YjzC family protein</fullName>
    </recommendedName>
</protein>
<reference evidence="2 3" key="1">
    <citation type="submission" date="2019-10" db="EMBL/GenBank/DDBJ databases">
        <title>Bacillus aerolatum sp. nov., isolated from bioaerosol of sport playgrounds.</title>
        <authorList>
            <person name="Chen P."/>
            <person name="Zhang G."/>
        </authorList>
    </citation>
    <scope>NUCLEOTIDE SEQUENCE [LARGE SCALE GENOMIC DNA]</scope>
    <source>
        <strain evidence="2 3">CX253</strain>
    </source>
</reference>
<dbReference type="RefSeq" id="WP_152153774.1">
    <property type="nucleotide sequence ID" value="NZ_WEIO01000011.1"/>
</dbReference>
<gene>
    <name evidence="2" type="ORF">F9802_16060</name>
</gene>
<dbReference type="Proteomes" id="UP000429595">
    <property type="component" value="Unassembled WGS sequence"/>
</dbReference>
<proteinExistence type="predicted"/>
<evidence type="ECO:0008006" key="4">
    <source>
        <dbReference type="Google" id="ProtNLM"/>
    </source>
</evidence>
<organism evidence="2 3">
    <name type="scientific">Bacillus aerolatus</name>
    <dbReference type="NCBI Taxonomy" id="2653354"/>
    <lineage>
        <taxon>Bacteria</taxon>
        <taxon>Bacillati</taxon>
        <taxon>Bacillota</taxon>
        <taxon>Bacilli</taxon>
        <taxon>Bacillales</taxon>
        <taxon>Bacillaceae</taxon>
        <taxon>Bacillus</taxon>
    </lineage>
</organism>
<accession>A0A6I1FGX7</accession>
<evidence type="ECO:0000256" key="1">
    <source>
        <dbReference type="SAM" id="MobiDB-lite"/>
    </source>
</evidence>
<evidence type="ECO:0000313" key="2">
    <source>
        <dbReference type="EMBL" id="KAB7704694.1"/>
    </source>
</evidence>
<feature type="compositionally biased region" description="Basic and acidic residues" evidence="1">
    <location>
        <begin position="56"/>
        <end position="81"/>
    </location>
</feature>
<comment type="caution">
    <text evidence="2">The sequence shown here is derived from an EMBL/GenBank/DDBJ whole genome shotgun (WGS) entry which is preliminary data.</text>
</comment>
<dbReference type="EMBL" id="WEIO01000011">
    <property type="protein sequence ID" value="KAB7704694.1"/>
    <property type="molecule type" value="Genomic_DNA"/>
</dbReference>